<gene>
    <name evidence="2" type="ORF">BN77_0328</name>
</gene>
<evidence type="ECO:0000313" key="3">
    <source>
        <dbReference type="Proteomes" id="UP000009319"/>
    </source>
</evidence>
<dbReference type="HOGENOM" id="CLU_2221076_0_0_5"/>
<comment type="caution">
    <text evidence="2">The sequence shown here is derived from an EMBL/GenBank/DDBJ whole genome shotgun (WGS) entry which is preliminary data.</text>
</comment>
<dbReference type="Proteomes" id="UP000009319">
    <property type="component" value="Unassembled WGS sequence"/>
</dbReference>
<organism evidence="2 3">
    <name type="scientific">Rhizobium mesoamericanum STM3625</name>
    <dbReference type="NCBI Taxonomy" id="1211777"/>
    <lineage>
        <taxon>Bacteria</taxon>
        <taxon>Pseudomonadati</taxon>
        <taxon>Pseudomonadota</taxon>
        <taxon>Alphaproteobacteria</taxon>
        <taxon>Hyphomicrobiales</taxon>
        <taxon>Rhizobiaceae</taxon>
        <taxon>Rhizobium/Agrobacterium group</taxon>
        <taxon>Rhizobium</taxon>
    </lineage>
</organism>
<feature type="region of interest" description="Disordered" evidence="1">
    <location>
        <begin position="49"/>
        <end position="106"/>
    </location>
</feature>
<name>K0Q0F0_9HYPH</name>
<evidence type="ECO:0000313" key="2">
    <source>
        <dbReference type="EMBL" id="CCM77387.1"/>
    </source>
</evidence>
<dbReference type="STRING" id="1211777.BN77_0328"/>
<reference evidence="2 3" key="1">
    <citation type="journal article" date="2013" name="Genome Announc.">
        <title>Draft Genome Sequence of Rhizobium mesoamericanum STM3625, a Nitrogen-Fixing Symbiont of Mimosa pudica Isolated in French Guiana (South America).</title>
        <authorList>
            <person name="Moulin L."/>
            <person name="Mornico D."/>
            <person name="Melkonian R."/>
            <person name="Klonowska A."/>
        </authorList>
    </citation>
    <scope>NUCLEOTIDE SEQUENCE [LARGE SCALE GENOMIC DNA]</scope>
    <source>
        <strain evidence="2 3">STM3625</strain>
    </source>
</reference>
<sequence>MDGPILIMLAALIPVSDTLRTTGGSELIAGWARPICGPDATLRRIGADTHHRHGGNTVPQQCGNGSGNGTNCGKLRPNSRLPARGLPDGGRHWGGLRLLNADRPPM</sequence>
<evidence type="ECO:0000256" key="1">
    <source>
        <dbReference type="SAM" id="MobiDB-lite"/>
    </source>
</evidence>
<dbReference type="EMBL" id="CANI01000029">
    <property type="protein sequence ID" value="CCM77387.1"/>
    <property type="molecule type" value="Genomic_DNA"/>
</dbReference>
<proteinExistence type="predicted"/>
<dbReference type="eggNOG" id="COG0471">
    <property type="taxonomic scope" value="Bacteria"/>
</dbReference>
<keyword evidence="3" id="KW-1185">Reference proteome</keyword>
<accession>K0Q0F0</accession>
<dbReference type="AlphaFoldDB" id="K0Q0F0"/>
<protein>
    <submittedName>
        <fullName evidence="2">Uncharacterized protein</fullName>
    </submittedName>
</protein>